<evidence type="ECO:0000313" key="14">
    <source>
        <dbReference type="EMBL" id="SES95510.1"/>
    </source>
</evidence>
<feature type="binding site" evidence="11">
    <location>
        <begin position="303"/>
        <end position="305"/>
    </location>
    <ligand>
        <name>substrate</name>
    </ligand>
</feature>
<accession>A0A1I0AMA0</accession>
<comment type="similarity">
    <text evidence="1 9">Belongs to the metallo-dependent hydrolases superfamily. NagA family.</text>
</comment>
<feature type="binding site" evidence="12">
    <location>
        <position position="192"/>
    </location>
    <ligand>
        <name>Zn(2+)</name>
        <dbReference type="ChEBI" id="CHEBI:29105"/>
    </ligand>
</feature>
<dbReference type="EMBL" id="FOIF01000024">
    <property type="protein sequence ID" value="SES95510.1"/>
    <property type="molecule type" value="Genomic_DNA"/>
</dbReference>
<evidence type="ECO:0000256" key="1">
    <source>
        <dbReference type="ARBA" id="ARBA00010716"/>
    </source>
</evidence>
<evidence type="ECO:0000256" key="10">
    <source>
        <dbReference type="PIRSR" id="PIRSR038994-1"/>
    </source>
</evidence>
<proteinExistence type="inferred from homology"/>
<evidence type="ECO:0000256" key="11">
    <source>
        <dbReference type="PIRSR" id="PIRSR038994-2"/>
    </source>
</evidence>
<evidence type="ECO:0000256" key="5">
    <source>
        <dbReference type="ARBA" id="ARBA00022801"/>
    </source>
</evidence>
<dbReference type="InterPro" id="IPR006680">
    <property type="entry name" value="Amidohydro-rel"/>
</dbReference>
<evidence type="ECO:0000256" key="6">
    <source>
        <dbReference type="ARBA" id="ARBA00023277"/>
    </source>
</evidence>
<evidence type="ECO:0000313" key="15">
    <source>
        <dbReference type="Proteomes" id="UP000243819"/>
    </source>
</evidence>
<dbReference type="PANTHER" id="PTHR11113">
    <property type="entry name" value="N-ACETYLGLUCOSAMINE-6-PHOSPHATE DEACETYLASE"/>
    <property type="match status" value="1"/>
</dbReference>
<dbReference type="AlphaFoldDB" id="A0A1I0AMA0"/>
<dbReference type="SUPFAM" id="SSF51556">
    <property type="entry name" value="Metallo-dependent hydrolases"/>
    <property type="match status" value="1"/>
</dbReference>
<dbReference type="PANTHER" id="PTHR11113:SF14">
    <property type="entry name" value="N-ACETYLGLUCOSAMINE-6-PHOSPHATE DEACETYLASE"/>
    <property type="match status" value="1"/>
</dbReference>
<dbReference type="FunFam" id="3.20.20.140:FF:000004">
    <property type="entry name" value="N-acetylglucosamine-6-phosphate deacetylase"/>
    <property type="match status" value="1"/>
</dbReference>
<organism evidence="14 15">
    <name type="scientific">Anaerobranca gottschalkii DSM 13577</name>
    <dbReference type="NCBI Taxonomy" id="1120990"/>
    <lineage>
        <taxon>Bacteria</taxon>
        <taxon>Bacillati</taxon>
        <taxon>Bacillota</taxon>
        <taxon>Clostridia</taxon>
        <taxon>Eubacteriales</taxon>
        <taxon>Proteinivoracaceae</taxon>
        <taxon>Anaerobranca</taxon>
    </lineage>
</organism>
<dbReference type="OrthoDB" id="9776488at2"/>
<keyword evidence="5 9" id="KW-0378">Hydrolase</keyword>
<sequence>MGLVIKNAQVLNENFTFEKSDLEIEGEYISNIEKNIHSQVSIDAQGLYLIPGLIDIHIHGCSGCDFCDGEITSLKTISHYLASNGITSFLGTSMTLPEEKLENIFKVAYSYMGEKTEGAYIHGIYMEGPFFSKNKKGAQAEEHLKNPDIQLFNRLYKASGENIKICALAPELENSEEFIKGVKNKAVLSLAHTDADYQRALDSINLGVKNITHLYNAMSPFNHRSPGVIGAAFDSDVTVELICDGIHVHPAVIRTTFKTVGNDRVILVSDSMAACGMKDGYYKLGGQNIIVKNGKATLENGTIAGSTTNLMECVKNCYMFGIPLEQAIKSASFNPAKLIGVADKTGSIKVGKYADLVLIDKNLNVKGVFVKGQKFL</sequence>
<dbReference type="GO" id="GO:0008448">
    <property type="term" value="F:N-acetylglucosamine-6-phosphate deacetylase activity"/>
    <property type="evidence" value="ECO:0007669"/>
    <property type="project" value="UniProtKB-EC"/>
</dbReference>
<dbReference type="Gene3D" id="2.30.40.10">
    <property type="entry name" value="Urease, subunit C, domain 1"/>
    <property type="match status" value="1"/>
</dbReference>
<feature type="active site" description="Proton donor/acceptor" evidence="10">
    <location>
        <position position="270"/>
    </location>
</feature>
<dbReference type="GO" id="GO:0006046">
    <property type="term" value="P:N-acetylglucosamine catabolic process"/>
    <property type="evidence" value="ECO:0007669"/>
    <property type="project" value="TreeGrafter"/>
</dbReference>
<feature type="binding site" evidence="11">
    <location>
        <position position="247"/>
    </location>
    <ligand>
        <name>substrate</name>
    </ligand>
</feature>
<feature type="domain" description="Amidohydrolase-related" evidence="13">
    <location>
        <begin position="48"/>
        <end position="373"/>
    </location>
</feature>
<evidence type="ECO:0000256" key="7">
    <source>
        <dbReference type="ARBA" id="ARBA00047647"/>
    </source>
</evidence>
<keyword evidence="15" id="KW-1185">Reference proteome</keyword>
<dbReference type="CDD" id="cd00854">
    <property type="entry name" value="NagA"/>
    <property type="match status" value="1"/>
</dbReference>
<feature type="binding site" evidence="12">
    <location>
        <position position="127"/>
    </location>
    <ligand>
        <name>Zn(2+)</name>
        <dbReference type="ChEBI" id="CHEBI:29105"/>
    </ligand>
</feature>
<dbReference type="RefSeq" id="WP_091350691.1">
    <property type="nucleotide sequence ID" value="NZ_FOIF01000024.1"/>
</dbReference>
<dbReference type="Gene3D" id="3.20.20.140">
    <property type="entry name" value="Metal-dependent hydrolases"/>
    <property type="match status" value="1"/>
</dbReference>
<comment type="cofactor">
    <cofactor evidence="12">
        <name>a divalent metal cation</name>
        <dbReference type="ChEBI" id="CHEBI:60240"/>
    </cofactor>
    <text evidence="12">Binds 1 divalent metal cation per subunit.</text>
</comment>
<protein>
    <recommendedName>
        <fullName evidence="3">N-acetylglucosamine-6-phosphate deacetylase</fullName>
        <ecNumber evidence="2">3.5.1.25</ecNumber>
    </recommendedName>
</protein>
<comment type="pathway">
    <text evidence="8">Amino-sugar metabolism; N-acetylneuraminate degradation; D-fructose 6-phosphate from N-acetylneuraminate: step 4/5.</text>
</comment>
<dbReference type="InterPro" id="IPR032466">
    <property type="entry name" value="Metal_Hydrolase"/>
</dbReference>
<dbReference type="InterPro" id="IPR003764">
    <property type="entry name" value="GlcNAc_6-P_deAcase"/>
</dbReference>
<feature type="binding site" evidence="11">
    <location>
        <begin position="216"/>
        <end position="217"/>
    </location>
    <ligand>
        <name>substrate</name>
    </ligand>
</feature>
<feature type="binding site" evidence="11">
    <location>
        <position position="138"/>
    </location>
    <ligand>
        <name>substrate</name>
    </ligand>
</feature>
<dbReference type="InterPro" id="IPR011059">
    <property type="entry name" value="Metal-dep_hydrolase_composite"/>
</dbReference>
<evidence type="ECO:0000256" key="12">
    <source>
        <dbReference type="PIRSR" id="PIRSR038994-3"/>
    </source>
</evidence>
<name>A0A1I0AMA0_9FIRM</name>
<feature type="binding site" evidence="11">
    <location>
        <position position="224"/>
    </location>
    <ligand>
        <name>substrate</name>
    </ligand>
</feature>
<dbReference type="GO" id="GO:0046872">
    <property type="term" value="F:metal ion binding"/>
    <property type="evidence" value="ECO:0007669"/>
    <property type="project" value="UniProtKB-KW"/>
</dbReference>
<evidence type="ECO:0000256" key="4">
    <source>
        <dbReference type="ARBA" id="ARBA00022723"/>
    </source>
</evidence>
<evidence type="ECO:0000256" key="3">
    <source>
        <dbReference type="ARBA" id="ARBA00018029"/>
    </source>
</evidence>
<gene>
    <name evidence="14" type="ORF">SAMN03080614_102413</name>
</gene>
<comment type="catalytic activity">
    <reaction evidence="7">
        <text>N-acetyl-D-glucosamine 6-phosphate + H2O = D-glucosamine 6-phosphate + acetate</text>
        <dbReference type="Rhea" id="RHEA:22936"/>
        <dbReference type="ChEBI" id="CHEBI:15377"/>
        <dbReference type="ChEBI" id="CHEBI:30089"/>
        <dbReference type="ChEBI" id="CHEBI:57513"/>
        <dbReference type="ChEBI" id="CHEBI:58725"/>
        <dbReference type="EC" id="3.5.1.25"/>
    </reaction>
</comment>
<dbReference type="NCBIfam" id="TIGR00221">
    <property type="entry name" value="nagA"/>
    <property type="match status" value="1"/>
</dbReference>
<evidence type="ECO:0000259" key="13">
    <source>
        <dbReference type="Pfam" id="PF01979"/>
    </source>
</evidence>
<dbReference type="SUPFAM" id="SSF51338">
    <property type="entry name" value="Composite domain of metallo-dependent hydrolases"/>
    <property type="match status" value="1"/>
</dbReference>
<evidence type="ECO:0000256" key="8">
    <source>
        <dbReference type="ARBA" id="ARBA00060590"/>
    </source>
</evidence>
<dbReference type="EC" id="3.5.1.25" evidence="2"/>
<feature type="binding site" evidence="12">
    <location>
        <position position="213"/>
    </location>
    <ligand>
        <name>Zn(2+)</name>
        <dbReference type="ChEBI" id="CHEBI:29105"/>
    </ligand>
</feature>
<dbReference type="Proteomes" id="UP000243819">
    <property type="component" value="Unassembled WGS sequence"/>
</dbReference>
<keyword evidence="6 9" id="KW-0119">Carbohydrate metabolism</keyword>
<dbReference type="STRING" id="1120990.SAMN03080614_102413"/>
<evidence type="ECO:0000256" key="2">
    <source>
        <dbReference type="ARBA" id="ARBA00011899"/>
    </source>
</evidence>
<reference evidence="15" key="1">
    <citation type="submission" date="2016-10" db="EMBL/GenBank/DDBJ databases">
        <authorList>
            <person name="Varghese N."/>
            <person name="Submissions S."/>
        </authorList>
    </citation>
    <scope>NUCLEOTIDE SEQUENCE [LARGE SCALE GENOMIC DNA]</scope>
    <source>
        <strain evidence="15">DSM 13577</strain>
    </source>
</reference>
<dbReference type="Pfam" id="PF01979">
    <property type="entry name" value="Amidohydro_1"/>
    <property type="match status" value="1"/>
</dbReference>
<dbReference type="PIRSF" id="PIRSF038994">
    <property type="entry name" value="NagA"/>
    <property type="match status" value="1"/>
</dbReference>
<keyword evidence="4 12" id="KW-0479">Metal-binding</keyword>
<evidence type="ECO:0000256" key="9">
    <source>
        <dbReference type="PIRNR" id="PIRNR038994"/>
    </source>
</evidence>